<sequence length="83" mass="8977">MGLALWLGYGAKDTAGKILGIWFPVMVFVAIGFQHSVANAFVIPAAIFESSGTWLDFIPVYLGNIVGGSAFVSGFYYLSYTHH</sequence>
<comment type="similarity">
    <text evidence="5">Belongs to the FNT transporter (TC 1.A.16) family.</text>
</comment>
<dbReference type="InterPro" id="IPR000292">
    <property type="entry name" value="For/NO2_transpt"/>
</dbReference>
<proteinExistence type="inferred from homology"/>
<protein>
    <submittedName>
        <fullName evidence="7">Putative formate transporter 2</fullName>
    </submittedName>
</protein>
<reference evidence="7" key="1">
    <citation type="submission" date="2019-08" db="EMBL/GenBank/DDBJ databases">
        <authorList>
            <person name="Kucharzyk K."/>
            <person name="Murdoch R.W."/>
            <person name="Higgins S."/>
            <person name="Loffler F."/>
        </authorList>
    </citation>
    <scope>NUCLEOTIDE SEQUENCE</scope>
</reference>
<organism evidence="7">
    <name type="scientific">bioreactor metagenome</name>
    <dbReference type="NCBI Taxonomy" id="1076179"/>
    <lineage>
        <taxon>unclassified sequences</taxon>
        <taxon>metagenomes</taxon>
        <taxon>ecological metagenomes</taxon>
    </lineage>
</organism>
<dbReference type="GO" id="GO:0005886">
    <property type="term" value="C:plasma membrane"/>
    <property type="evidence" value="ECO:0007669"/>
    <property type="project" value="TreeGrafter"/>
</dbReference>
<comment type="subcellular location">
    <subcellularLocation>
        <location evidence="1">Membrane</location>
        <topology evidence="1">Multi-pass membrane protein</topology>
    </subcellularLocation>
</comment>
<dbReference type="InterPro" id="IPR023271">
    <property type="entry name" value="Aquaporin-like"/>
</dbReference>
<dbReference type="PANTHER" id="PTHR30520:SF6">
    <property type="entry name" value="FORMATE_NITRATE FAMILY TRANSPORTER (EUROFUNG)"/>
    <property type="match status" value="1"/>
</dbReference>
<evidence type="ECO:0000256" key="6">
    <source>
        <dbReference type="SAM" id="Phobius"/>
    </source>
</evidence>
<keyword evidence="3 6" id="KW-1133">Transmembrane helix</keyword>
<evidence type="ECO:0000313" key="7">
    <source>
        <dbReference type="EMBL" id="MPN59200.1"/>
    </source>
</evidence>
<evidence type="ECO:0000256" key="1">
    <source>
        <dbReference type="ARBA" id="ARBA00004141"/>
    </source>
</evidence>
<dbReference type="Pfam" id="PF01226">
    <property type="entry name" value="Form_Nir_trans"/>
    <property type="match status" value="1"/>
</dbReference>
<accession>A0A645J7S9</accession>
<evidence type="ECO:0000256" key="4">
    <source>
        <dbReference type="ARBA" id="ARBA00023136"/>
    </source>
</evidence>
<gene>
    <name evidence="7" type="primary">focB_2</name>
    <name evidence="7" type="ORF">SDC9_206920</name>
</gene>
<keyword evidence="2 6" id="KW-0812">Transmembrane</keyword>
<evidence type="ECO:0000256" key="3">
    <source>
        <dbReference type="ARBA" id="ARBA00022989"/>
    </source>
</evidence>
<dbReference type="Gene3D" id="1.20.1080.10">
    <property type="entry name" value="Glycerol uptake facilitator protein"/>
    <property type="match status" value="1"/>
</dbReference>
<comment type="caution">
    <text evidence="7">The sequence shown here is derived from an EMBL/GenBank/DDBJ whole genome shotgun (WGS) entry which is preliminary data.</text>
</comment>
<keyword evidence="4 6" id="KW-0472">Membrane</keyword>
<evidence type="ECO:0000256" key="5">
    <source>
        <dbReference type="ARBA" id="ARBA00049660"/>
    </source>
</evidence>
<dbReference type="AlphaFoldDB" id="A0A645J7S9"/>
<dbReference type="PANTHER" id="PTHR30520">
    <property type="entry name" value="FORMATE TRANSPORTER-RELATED"/>
    <property type="match status" value="1"/>
</dbReference>
<evidence type="ECO:0000256" key="2">
    <source>
        <dbReference type="ARBA" id="ARBA00022692"/>
    </source>
</evidence>
<feature type="transmembrane region" description="Helical" evidence="6">
    <location>
        <begin position="21"/>
        <end position="48"/>
    </location>
</feature>
<name>A0A645J7S9_9ZZZZ</name>
<dbReference type="EMBL" id="VSSQ01132933">
    <property type="protein sequence ID" value="MPN59200.1"/>
    <property type="molecule type" value="Genomic_DNA"/>
</dbReference>
<dbReference type="GO" id="GO:0015499">
    <property type="term" value="F:formate transmembrane transporter activity"/>
    <property type="evidence" value="ECO:0007669"/>
    <property type="project" value="TreeGrafter"/>
</dbReference>
<feature type="transmembrane region" description="Helical" evidence="6">
    <location>
        <begin position="60"/>
        <end position="78"/>
    </location>
</feature>